<protein>
    <submittedName>
        <fullName evidence="9">Cytosine permease</fullName>
    </submittedName>
</protein>
<feature type="transmembrane region" description="Helical" evidence="8">
    <location>
        <begin position="399"/>
        <end position="419"/>
    </location>
</feature>
<dbReference type="CDD" id="cd11484">
    <property type="entry name" value="SLC-NCS1sbd_CobB-like"/>
    <property type="match status" value="1"/>
</dbReference>
<accession>A0ABQ3JD78</accession>
<gene>
    <name evidence="9" type="ORF">GCM10017786_61280</name>
</gene>
<keyword evidence="10" id="KW-1185">Reference proteome</keyword>
<dbReference type="InterPro" id="IPR001734">
    <property type="entry name" value="Na/solute_symporter"/>
</dbReference>
<keyword evidence="4 8" id="KW-0812">Transmembrane</keyword>
<name>A0ABQ3JD78_9PSEU</name>
<feature type="transmembrane region" description="Helical" evidence="8">
    <location>
        <begin position="29"/>
        <end position="50"/>
    </location>
</feature>
<evidence type="ECO:0000256" key="4">
    <source>
        <dbReference type="ARBA" id="ARBA00022692"/>
    </source>
</evidence>
<feature type="transmembrane region" description="Helical" evidence="8">
    <location>
        <begin position="56"/>
        <end position="76"/>
    </location>
</feature>
<evidence type="ECO:0000256" key="3">
    <source>
        <dbReference type="ARBA" id="ARBA00022448"/>
    </source>
</evidence>
<keyword evidence="5 8" id="KW-1133">Transmembrane helix</keyword>
<dbReference type="PROSITE" id="PS50283">
    <property type="entry name" value="NA_SOLUT_SYMP_3"/>
    <property type="match status" value="1"/>
</dbReference>
<comment type="similarity">
    <text evidence="2 7">Belongs to the purine-cytosine permease (2.A.39) family.</text>
</comment>
<dbReference type="Proteomes" id="UP000605897">
    <property type="component" value="Unassembled WGS sequence"/>
</dbReference>
<feature type="transmembrane region" description="Helical" evidence="8">
    <location>
        <begin position="235"/>
        <end position="259"/>
    </location>
</feature>
<dbReference type="PANTHER" id="PTHR31806:SF1">
    <property type="entry name" value="PURINE-CYTOSINE PERMEASE FCY2-RELATED"/>
    <property type="match status" value="1"/>
</dbReference>
<comment type="caution">
    <text evidence="9">The sequence shown here is derived from an EMBL/GenBank/DDBJ whole genome shotgun (WGS) entry which is preliminary data.</text>
</comment>
<organism evidence="9 10">
    <name type="scientific">Amycolatopsis deserti</name>
    <dbReference type="NCBI Taxonomy" id="185696"/>
    <lineage>
        <taxon>Bacteria</taxon>
        <taxon>Bacillati</taxon>
        <taxon>Actinomycetota</taxon>
        <taxon>Actinomycetes</taxon>
        <taxon>Pseudonocardiales</taxon>
        <taxon>Pseudonocardiaceae</taxon>
        <taxon>Amycolatopsis</taxon>
    </lineage>
</organism>
<dbReference type="InterPro" id="IPR001248">
    <property type="entry name" value="Pur-cyt_permease"/>
</dbReference>
<dbReference type="Gene3D" id="1.10.4160.10">
    <property type="entry name" value="Hydantoin permease"/>
    <property type="match status" value="1"/>
</dbReference>
<evidence type="ECO:0000313" key="10">
    <source>
        <dbReference type="Proteomes" id="UP000605897"/>
    </source>
</evidence>
<dbReference type="Pfam" id="PF02133">
    <property type="entry name" value="Transp_cyt_pur"/>
    <property type="match status" value="1"/>
</dbReference>
<feature type="transmembrane region" description="Helical" evidence="8">
    <location>
        <begin position="163"/>
        <end position="182"/>
    </location>
</feature>
<evidence type="ECO:0000256" key="6">
    <source>
        <dbReference type="ARBA" id="ARBA00023136"/>
    </source>
</evidence>
<feature type="transmembrane region" description="Helical" evidence="8">
    <location>
        <begin position="279"/>
        <end position="312"/>
    </location>
</feature>
<feature type="transmembrane region" description="Helical" evidence="8">
    <location>
        <begin position="137"/>
        <end position="156"/>
    </location>
</feature>
<dbReference type="EMBL" id="BNAU01000008">
    <property type="protein sequence ID" value="GHF19256.1"/>
    <property type="molecule type" value="Genomic_DNA"/>
</dbReference>
<evidence type="ECO:0000256" key="2">
    <source>
        <dbReference type="ARBA" id="ARBA00008974"/>
    </source>
</evidence>
<feature type="transmembrane region" description="Helical" evidence="8">
    <location>
        <begin position="431"/>
        <end position="448"/>
    </location>
</feature>
<feature type="transmembrane region" description="Helical" evidence="8">
    <location>
        <begin position="353"/>
        <end position="374"/>
    </location>
</feature>
<feature type="transmembrane region" description="Helical" evidence="8">
    <location>
        <begin position="324"/>
        <end position="341"/>
    </location>
</feature>
<keyword evidence="3 7" id="KW-0813">Transport</keyword>
<evidence type="ECO:0000256" key="1">
    <source>
        <dbReference type="ARBA" id="ARBA00004141"/>
    </source>
</evidence>
<evidence type="ECO:0000256" key="7">
    <source>
        <dbReference type="PIRNR" id="PIRNR002744"/>
    </source>
</evidence>
<evidence type="ECO:0000256" key="5">
    <source>
        <dbReference type="ARBA" id="ARBA00022989"/>
    </source>
</evidence>
<keyword evidence="6 7" id="KW-0472">Membrane</keyword>
<dbReference type="InterPro" id="IPR026030">
    <property type="entry name" value="Pur-cyt_permease_Fcy2/21/22"/>
</dbReference>
<sequence length="481" mass="51461">MAPNETLKVEKHSIDFVPHSERYGKARGLFPIWFTVNANMLTIATGAVAVALGLPLAWAIVAAVVGHCVGAIFMAAHSAQGPVLGIPQMIQSRAQFGYRGAVLPLVLVVLMYLGYIASGAVLAGNALAELLGWDVDVSIVLTSVAATVIAIFGYRLMQVWVNAVSWVTAIAFAILTVGFFFRNDVSGAFGTGEFSWGVFLLAVTLSATWQLTYAPYVADYSRYLPARTSAKATFWWTYAGSVVSSVWMFVFGALLAAAAPEAFGGGSVRFVAEQAGFAPWLFLAIMVLSSLPILAVDLYGAFMSLVTITGALRHARTISKRGRVLTVSLLSATGVLVAILGRGDFLDNLENFIVLLAVVLVPWTSINLVDFYLVRKERYDVADIFNPAGRYQGTDWRAITAYAVGVAVEVPFMSTALYTGPVVEVLGGADVSWLIGLVVSAVAFYVLMKRYPVRRGFAPVPDGPEVRQARAGAPSPGGPLR</sequence>
<dbReference type="PANTHER" id="PTHR31806">
    <property type="entry name" value="PURINE-CYTOSINE PERMEASE FCY2-RELATED"/>
    <property type="match status" value="1"/>
</dbReference>
<evidence type="ECO:0000256" key="8">
    <source>
        <dbReference type="SAM" id="Phobius"/>
    </source>
</evidence>
<dbReference type="PIRSF" id="PIRSF002744">
    <property type="entry name" value="Pur-cyt_permease"/>
    <property type="match status" value="1"/>
</dbReference>
<evidence type="ECO:0000313" key="9">
    <source>
        <dbReference type="EMBL" id="GHF19256.1"/>
    </source>
</evidence>
<reference evidence="10" key="1">
    <citation type="journal article" date="2019" name="Int. J. Syst. Evol. Microbiol.">
        <title>The Global Catalogue of Microorganisms (GCM) 10K type strain sequencing project: providing services to taxonomists for standard genome sequencing and annotation.</title>
        <authorList>
            <consortium name="The Broad Institute Genomics Platform"/>
            <consortium name="The Broad Institute Genome Sequencing Center for Infectious Disease"/>
            <person name="Wu L."/>
            <person name="Ma J."/>
        </authorList>
    </citation>
    <scope>NUCLEOTIDE SEQUENCE [LARGE SCALE GENOMIC DNA]</scope>
    <source>
        <strain evidence="10">CGMCC 4.7677</strain>
    </source>
</reference>
<feature type="transmembrane region" description="Helical" evidence="8">
    <location>
        <begin position="194"/>
        <end position="214"/>
    </location>
</feature>
<feature type="transmembrane region" description="Helical" evidence="8">
    <location>
        <begin position="96"/>
        <end position="117"/>
    </location>
</feature>
<comment type="subcellular location">
    <subcellularLocation>
        <location evidence="1">Membrane</location>
        <topology evidence="1">Multi-pass membrane protein</topology>
    </subcellularLocation>
</comment>
<dbReference type="RefSeq" id="WP_191248097.1">
    <property type="nucleotide sequence ID" value="NZ_BNAU01000008.1"/>
</dbReference>
<proteinExistence type="inferred from homology"/>